<proteinExistence type="predicted"/>
<reference evidence="2 3" key="1">
    <citation type="submission" date="2024-04" db="EMBL/GenBank/DDBJ databases">
        <title>Tritrichomonas musculus Genome.</title>
        <authorList>
            <person name="Alves-Ferreira E."/>
            <person name="Grigg M."/>
            <person name="Lorenzi H."/>
            <person name="Galac M."/>
        </authorList>
    </citation>
    <scope>NUCLEOTIDE SEQUENCE [LARGE SCALE GENOMIC DNA]</scope>
    <source>
        <strain evidence="2 3">EAF2021</strain>
    </source>
</reference>
<name>A0ABR2KYT7_9EUKA</name>
<protein>
    <submittedName>
        <fullName evidence="2">Uncharacterized protein</fullName>
    </submittedName>
</protein>
<dbReference type="Proteomes" id="UP001470230">
    <property type="component" value="Unassembled WGS sequence"/>
</dbReference>
<accession>A0ABR2KYT7</accession>
<feature type="compositionally biased region" description="Low complexity" evidence="1">
    <location>
        <begin position="36"/>
        <end position="49"/>
    </location>
</feature>
<evidence type="ECO:0000313" key="3">
    <source>
        <dbReference type="Proteomes" id="UP001470230"/>
    </source>
</evidence>
<comment type="caution">
    <text evidence="2">The sequence shown here is derived from an EMBL/GenBank/DDBJ whole genome shotgun (WGS) entry which is preliminary data.</text>
</comment>
<evidence type="ECO:0000313" key="2">
    <source>
        <dbReference type="EMBL" id="KAK8895861.1"/>
    </source>
</evidence>
<keyword evidence="3" id="KW-1185">Reference proteome</keyword>
<dbReference type="EMBL" id="JAPFFF010000002">
    <property type="protein sequence ID" value="KAK8895861.1"/>
    <property type="molecule type" value="Genomic_DNA"/>
</dbReference>
<sequence>MKFDKNYSEILRYKQSIIESDDFLFQLLEIEKEKSQNNIESQNNNSGQNNRKKKNNKEDHKLNSILDDIRNKEKLINILNMEENPKKIIKKAAKIKFASKLKEAMKIFMKIFESMKKEEFDSKIPKKMPMNLLNPYRNMNNDIEMIDSHEDAITNYVLEPDDFDSIQF</sequence>
<organism evidence="2 3">
    <name type="scientific">Tritrichomonas musculus</name>
    <dbReference type="NCBI Taxonomy" id="1915356"/>
    <lineage>
        <taxon>Eukaryota</taxon>
        <taxon>Metamonada</taxon>
        <taxon>Parabasalia</taxon>
        <taxon>Tritrichomonadida</taxon>
        <taxon>Tritrichomonadidae</taxon>
        <taxon>Tritrichomonas</taxon>
    </lineage>
</organism>
<evidence type="ECO:0000256" key="1">
    <source>
        <dbReference type="SAM" id="MobiDB-lite"/>
    </source>
</evidence>
<gene>
    <name evidence="2" type="ORF">M9Y10_013747</name>
</gene>
<feature type="region of interest" description="Disordered" evidence="1">
    <location>
        <begin position="36"/>
        <end position="64"/>
    </location>
</feature>